<dbReference type="InterPro" id="IPR037700">
    <property type="entry name" value="NUP88/NUP82"/>
</dbReference>
<gene>
    <name evidence="9" type="ORF">UA08_03645</name>
</gene>
<dbReference type="RefSeq" id="XP_020121116.1">
    <property type="nucleotide sequence ID" value="XM_020265968.1"/>
</dbReference>
<comment type="subcellular location">
    <subcellularLocation>
        <location evidence="1">Nucleus</location>
        <location evidence="1">Nuclear pore complex</location>
    </subcellularLocation>
</comment>
<keyword evidence="4" id="KW-0653">Protein transport</keyword>
<keyword evidence="10" id="KW-1185">Reference proteome</keyword>
<feature type="compositionally biased region" description="Low complexity" evidence="8">
    <location>
        <begin position="823"/>
        <end position="837"/>
    </location>
</feature>
<dbReference type="OrthoDB" id="341482at2759"/>
<proteinExistence type="predicted"/>
<dbReference type="GO" id="GO:0000055">
    <property type="term" value="P:ribosomal large subunit export from nucleus"/>
    <property type="evidence" value="ECO:0007669"/>
    <property type="project" value="InterPro"/>
</dbReference>
<evidence type="ECO:0000256" key="3">
    <source>
        <dbReference type="ARBA" id="ARBA00022816"/>
    </source>
</evidence>
<name>A0A225B2E4_TALAT</name>
<evidence type="ECO:0000256" key="4">
    <source>
        <dbReference type="ARBA" id="ARBA00022927"/>
    </source>
</evidence>
<evidence type="ECO:0000313" key="10">
    <source>
        <dbReference type="Proteomes" id="UP000214365"/>
    </source>
</evidence>
<organism evidence="9 10">
    <name type="scientific">Talaromyces atroroseus</name>
    <dbReference type="NCBI Taxonomy" id="1441469"/>
    <lineage>
        <taxon>Eukaryota</taxon>
        <taxon>Fungi</taxon>
        <taxon>Dikarya</taxon>
        <taxon>Ascomycota</taxon>
        <taxon>Pezizomycotina</taxon>
        <taxon>Eurotiomycetes</taxon>
        <taxon>Eurotiomycetidae</taxon>
        <taxon>Eurotiales</taxon>
        <taxon>Trichocomaceae</taxon>
        <taxon>Talaromyces</taxon>
        <taxon>Talaromyces sect. Trachyspermi</taxon>
    </lineage>
</organism>
<dbReference type="GO" id="GO:0017056">
    <property type="term" value="F:structural constituent of nuclear pore"/>
    <property type="evidence" value="ECO:0007669"/>
    <property type="project" value="InterPro"/>
</dbReference>
<feature type="compositionally biased region" description="Polar residues" evidence="8">
    <location>
        <begin position="33"/>
        <end position="46"/>
    </location>
</feature>
<dbReference type="Proteomes" id="UP000214365">
    <property type="component" value="Unassembled WGS sequence"/>
</dbReference>
<evidence type="ECO:0000256" key="2">
    <source>
        <dbReference type="ARBA" id="ARBA00022448"/>
    </source>
</evidence>
<dbReference type="STRING" id="1441469.A0A225B2E4"/>
<feature type="region of interest" description="Disordered" evidence="8">
    <location>
        <begin position="821"/>
        <end position="846"/>
    </location>
</feature>
<dbReference type="AlphaFoldDB" id="A0A225B2E4"/>
<keyword evidence="6" id="KW-0906">Nuclear pore complex</keyword>
<comment type="caution">
    <text evidence="9">The sequence shown here is derived from an EMBL/GenBank/DDBJ whole genome shotgun (WGS) entry which is preliminary data.</text>
</comment>
<keyword evidence="5" id="KW-0811">Translocation</keyword>
<evidence type="ECO:0000313" key="9">
    <source>
        <dbReference type="EMBL" id="OKL60995.1"/>
    </source>
</evidence>
<dbReference type="GeneID" id="31003400"/>
<keyword evidence="2" id="KW-0813">Transport</keyword>
<dbReference type="GO" id="GO:0000056">
    <property type="term" value="P:ribosomal small subunit export from nucleus"/>
    <property type="evidence" value="ECO:0007669"/>
    <property type="project" value="InterPro"/>
</dbReference>
<dbReference type="GO" id="GO:0006406">
    <property type="term" value="P:mRNA export from nucleus"/>
    <property type="evidence" value="ECO:0007669"/>
    <property type="project" value="TreeGrafter"/>
</dbReference>
<protein>
    <recommendedName>
        <fullName evidence="11">Nuclear pore complex protein An-Nup82</fullName>
    </recommendedName>
</protein>
<dbReference type="PANTHER" id="PTHR13257:SF0">
    <property type="entry name" value="NUCLEAR PORE COMPLEX PROTEIN NUP88"/>
    <property type="match status" value="1"/>
</dbReference>
<evidence type="ECO:0008006" key="11">
    <source>
        <dbReference type="Google" id="ProtNLM"/>
    </source>
</evidence>
<dbReference type="EMBL" id="LFMY01000004">
    <property type="protein sequence ID" value="OKL60995.1"/>
    <property type="molecule type" value="Genomic_DNA"/>
</dbReference>
<keyword evidence="3" id="KW-0509">mRNA transport</keyword>
<dbReference type="GO" id="GO:0006606">
    <property type="term" value="P:protein import into nucleus"/>
    <property type="evidence" value="ECO:0007669"/>
    <property type="project" value="TreeGrafter"/>
</dbReference>
<keyword evidence="7" id="KW-0539">Nucleus</keyword>
<dbReference type="PANTHER" id="PTHR13257">
    <property type="entry name" value="NUCLEOPORIN NUP84-RELATED"/>
    <property type="match status" value="1"/>
</dbReference>
<dbReference type="GO" id="GO:0005643">
    <property type="term" value="C:nuclear pore"/>
    <property type="evidence" value="ECO:0007669"/>
    <property type="project" value="UniProtKB-SubCell"/>
</dbReference>
<evidence type="ECO:0000256" key="7">
    <source>
        <dbReference type="ARBA" id="ARBA00023242"/>
    </source>
</evidence>
<evidence type="ECO:0000256" key="6">
    <source>
        <dbReference type="ARBA" id="ARBA00023132"/>
    </source>
</evidence>
<accession>A0A225B2E4</accession>
<sequence length="879" mass="97321">MPKVVGHTPPWLCRPSPGASFFTRHPSKKPDGRTQNGNGTEYQGPQRTLARRDTEVFAVVDNQIRWADLATLKAEWSPKRKPSTKKNADADGNYYRTLTVPVYGQIKQLVISPNGAFMAIVTVHTVHIAILPDRSHLSSTERTPLRLKTYQLGPTTHVIPESPVVSALWHPLGVHTNVEACIVTITADAAVRVWELDRNNHWSFDRPALAIDLKKLVDGTSSDEDFTPLGFGKNKGFSADSFDMEVASASFGGTARQGEDAWAPMTLWVAMRPGDLYALCPLLPSKWQAPPATIPAISAAIVPKLTAVEQDYSAVEEVGDDLIACRQQYEWLKEIDNQEFMLDPFSESGILKRPSNPSAIPRLQGPFQFDAGEQFDDLEVTDFIVIPAGLDTEALMTGEDDEGILEENAQEGLPFTTICMSTSSGRVHVCLELDGVEGQWLPKAKANTFTTPLSEPAELLLVESLDTVRENLREAHSWPTFTSDISSRYSFYLTTANNVSFISLSSWVQRLESELQSEDTSGSQFRLNVLCDGNIALREVLIQLNESDLSFPEEPRHFTNSVVFTDYDLGQLLLTYRGSTPQAAEISEPQNAALASFSQSLHADLDPTTSQTLPPIQQKPRRTPYQVPAVFYADEPLKSFIDEHVPHRHRPSLQEPVRLSPSTLDTIAAAHRVLAAHTGLLEKAAADLFRRCERLRGEMRDQLEGIATVSERIKGVSSHIGEDGQRKEGSRSEDALNQRLDATKQRQRDLVERYANIRTKIAKLGGRPLSEKEKGWIGEVKLLSSSVEKTSENQTIQARLETAKSIAEELLVEVKHISAEQPSAPEETTTVSVSTPSQPKIPQKLQRAKVADAMKLVDRESAVIDAITARLERLNSSFS</sequence>
<feature type="region of interest" description="Disordered" evidence="8">
    <location>
        <begin position="1"/>
        <end position="46"/>
    </location>
</feature>
<reference evidence="9 10" key="1">
    <citation type="submission" date="2015-06" db="EMBL/GenBank/DDBJ databases">
        <title>Talaromyces atroroseus IBT 11181 draft genome.</title>
        <authorList>
            <person name="Rasmussen K.B."/>
            <person name="Rasmussen S."/>
            <person name="Petersen B."/>
            <person name="Sicheritz-Ponten T."/>
            <person name="Mortensen U.H."/>
            <person name="Thrane U."/>
        </authorList>
    </citation>
    <scope>NUCLEOTIDE SEQUENCE [LARGE SCALE GENOMIC DNA]</scope>
    <source>
        <strain evidence="9 10">IBT 11181</strain>
    </source>
</reference>
<evidence type="ECO:0000256" key="1">
    <source>
        <dbReference type="ARBA" id="ARBA00004567"/>
    </source>
</evidence>
<evidence type="ECO:0000256" key="8">
    <source>
        <dbReference type="SAM" id="MobiDB-lite"/>
    </source>
</evidence>
<evidence type="ECO:0000256" key="5">
    <source>
        <dbReference type="ARBA" id="ARBA00023010"/>
    </source>
</evidence>